<dbReference type="STRING" id="478744.SAMN05444359_106241"/>
<dbReference type="SUPFAM" id="SSF56601">
    <property type="entry name" value="beta-lactamase/transpeptidase-like"/>
    <property type="match status" value="1"/>
</dbReference>
<evidence type="ECO:0000259" key="1">
    <source>
        <dbReference type="Pfam" id="PF00144"/>
    </source>
</evidence>
<dbReference type="Pfam" id="PF01261">
    <property type="entry name" value="AP_endonuc_2"/>
    <property type="match status" value="1"/>
</dbReference>
<evidence type="ECO:0000313" key="3">
    <source>
        <dbReference type="EMBL" id="SEQ20357.1"/>
    </source>
</evidence>
<keyword evidence="4" id="KW-1185">Reference proteome</keyword>
<dbReference type="AlphaFoldDB" id="A0A1H9E404"/>
<dbReference type="PANTHER" id="PTHR43283:SF3">
    <property type="entry name" value="BETA-LACTAMASE FAMILY PROTEIN (AFU_ORTHOLOGUE AFUA_5G07500)"/>
    <property type="match status" value="1"/>
</dbReference>
<reference evidence="4" key="1">
    <citation type="submission" date="2016-10" db="EMBL/GenBank/DDBJ databases">
        <authorList>
            <person name="Varghese N."/>
            <person name="Submissions S."/>
        </authorList>
    </citation>
    <scope>NUCLEOTIDE SEQUENCE [LARGE SCALE GENOMIC DNA]</scope>
    <source>
        <strain evidence="4">DSM 24740</strain>
    </source>
</reference>
<name>A0A1H9E404_9BACT</name>
<sequence length="713" mass="78548">MQKILLFPVFLFLFGLLSCSESVLSIAEAPGDEVVALPDTLSFSLGQWSFNRELFAGEMNTFDFIDAAAALGFGGVEYVSQFFQDKVEDTAFLDSLKAAAAAAAVENVIILVDGAGDLGASNATEREEAITAHLKWVKAARRIGCPMIRVNAHGDGSPEEVKAACQQSIRTLAQQAQELGVRIIIENHGGISNNGAWLADLLYQLEDVEVGSLADFDNWCVNRVGGLLWGAPCTDRYNRYQGMLELMPYAAGVSVKAFNFDAAGKEPDMDYSVLFDILHATDYDGWLGIEYEGDDLPSREGIRKTLSLARKSWQRKPVVDTAARQRLETMLAEFTKPGGVAGISALVYEKGEEVYFGAAGFADRNGQVPMARNTIAQIYSMTKPLTATALMLLHEEGRFFLDDPVADFIPELAGVRVFDGVNAAGEVKTVAPKRAMTIRDLTRHTAGFYNGGDTPALRPLWEAAATRAYDHTLSGLAEKLATIPLLFHPGEQWEYGPSVDMQALLVERISGQPFDEYLREHVLDPLGMEETRYFVPEGDRPRMSAVYRRQEDGTLTQLPDEEAHAFNINEQMLTPGGWGLTSTLDDYMTFARMLVNDGTHEGRSILRPETVRLMATNHLADSVTERIWLPGKGQVGFGIDFAVRMRPPATAEENNGRVGEFFWDGAASTLFWVDPANELTAVLFVQLFPYDQIGLHKAFRDAVYGPWQPGADY</sequence>
<dbReference type="InterPro" id="IPR013022">
    <property type="entry name" value="Xyl_isomerase-like_TIM-brl"/>
</dbReference>
<dbReference type="InterPro" id="IPR012338">
    <property type="entry name" value="Beta-lactam/transpept-like"/>
</dbReference>
<dbReference type="InParanoid" id="A0A1H9E404"/>
<gene>
    <name evidence="3" type="ORF">SAMN05444359_106241</name>
</gene>
<protein>
    <submittedName>
        <fullName evidence="3">CubicO group peptidase, beta-lactamase class C family</fullName>
    </submittedName>
</protein>
<dbReference type="PANTHER" id="PTHR43283">
    <property type="entry name" value="BETA-LACTAMASE-RELATED"/>
    <property type="match status" value="1"/>
</dbReference>
<dbReference type="Proteomes" id="UP000199021">
    <property type="component" value="Unassembled WGS sequence"/>
</dbReference>
<dbReference type="InterPro" id="IPR001466">
    <property type="entry name" value="Beta-lactam-related"/>
</dbReference>
<dbReference type="InterPro" id="IPR036237">
    <property type="entry name" value="Xyl_isomerase-like_sf"/>
</dbReference>
<dbReference type="OrthoDB" id="1522765at2"/>
<dbReference type="PROSITE" id="PS51257">
    <property type="entry name" value="PROKAR_LIPOPROTEIN"/>
    <property type="match status" value="1"/>
</dbReference>
<dbReference type="SUPFAM" id="SSF51658">
    <property type="entry name" value="Xylose isomerase-like"/>
    <property type="match status" value="1"/>
</dbReference>
<dbReference type="Pfam" id="PF00144">
    <property type="entry name" value="Beta-lactamase"/>
    <property type="match status" value="1"/>
</dbReference>
<feature type="domain" description="Xylose isomerase-like TIM barrel" evidence="2">
    <location>
        <begin position="65"/>
        <end position="310"/>
    </location>
</feature>
<organism evidence="3 4">
    <name type="scientific">Neolewinella agarilytica</name>
    <dbReference type="NCBI Taxonomy" id="478744"/>
    <lineage>
        <taxon>Bacteria</taxon>
        <taxon>Pseudomonadati</taxon>
        <taxon>Bacteroidota</taxon>
        <taxon>Saprospiria</taxon>
        <taxon>Saprospirales</taxon>
        <taxon>Lewinellaceae</taxon>
        <taxon>Neolewinella</taxon>
    </lineage>
</organism>
<dbReference type="EMBL" id="FOFB01000006">
    <property type="protein sequence ID" value="SEQ20357.1"/>
    <property type="molecule type" value="Genomic_DNA"/>
</dbReference>
<accession>A0A1H9E404</accession>
<dbReference type="InterPro" id="IPR050789">
    <property type="entry name" value="Diverse_Enzym_Activities"/>
</dbReference>
<dbReference type="Gene3D" id="3.40.710.10">
    <property type="entry name" value="DD-peptidase/beta-lactamase superfamily"/>
    <property type="match status" value="1"/>
</dbReference>
<dbReference type="Gene3D" id="3.20.20.150">
    <property type="entry name" value="Divalent-metal-dependent TIM barrel enzymes"/>
    <property type="match status" value="1"/>
</dbReference>
<proteinExistence type="predicted"/>
<evidence type="ECO:0000313" key="4">
    <source>
        <dbReference type="Proteomes" id="UP000199021"/>
    </source>
</evidence>
<dbReference type="RefSeq" id="WP_090166990.1">
    <property type="nucleotide sequence ID" value="NZ_FOFB01000006.1"/>
</dbReference>
<feature type="domain" description="Beta-lactamase-related" evidence="1">
    <location>
        <begin position="329"/>
        <end position="692"/>
    </location>
</feature>
<evidence type="ECO:0000259" key="2">
    <source>
        <dbReference type="Pfam" id="PF01261"/>
    </source>
</evidence>